<feature type="signal peptide" evidence="1">
    <location>
        <begin position="1"/>
        <end position="26"/>
    </location>
</feature>
<evidence type="ECO:0000313" key="2">
    <source>
        <dbReference type="EMBL" id="VEF40662.1"/>
    </source>
</evidence>
<proteinExistence type="predicted"/>
<evidence type="ECO:0008006" key="4">
    <source>
        <dbReference type="Google" id="ProtNLM"/>
    </source>
</evidence>
<accession>A0A448F5U6</accession>
<dbReference type="AlphaFoldDB" id="A0A448F5U6"/>
<feature type="chain" id="PRO_5019019070" description="SH3 domain-containing protein" evidence="1">
    <location>
        <begin position="27"/>
        <end position="206"/>
    </location>
</feature>
<evidence type="ECO:0000313" key="3">
    <source>
        <dbReference type="Proteomes" id="UP000272690"/>
    </source>
</evidence>
<organism evidence="2 3">
    <name type="scientific">Aggregatibacter aphrophilus ATCC 33389</name>
    <dbReference type="NCBI Taxonomy" id="985008"/>
    <lineage>
        <taxon>Bacteria</taxon>
        <taxon>Pseudomonadati</taxon>
        <taxon>Pseudomonadota</taxon>
        <taxon>Gammaproteobacteria</taxon>
        <taxon>Pasteurellales</taxon>
        <taxon>Pasteurellaceae</taxon>
        <taxon>Aggregatibacter</taxon>
    </lineage>
</organism>
<keyword evidence="1" id="KW-0732">Signal</keyword>
<name>A0A448F5U6_AGGAP</name>
<protein>
    <recommendedName>
        <fullName evidence="4">SH3 domain-containing protein</fullName>
    </recommendedName>
</protein>
<gene>
    <name evidence="2" type="ORF">NCTC5906_00059</name>
</gene>
<reference evidence="2 3" key="1">
    <citation type="submission" date="2018-12" db="EMBL/GenBank/DDBJ databases">
        <authorList>
            <consortium name="Pathogen Informatics"/>
        </authorList>
    </citation>
    <scope>NUCLEOTIDE SEQUENCE [LARGE SCALE GENOMIC DNA]</scope>
    <source>
        <strain evidence="2 3">NCTC5906</strain>
    </source>
</reference>
<sequence>MNYVKIKSSLVLFFTFIFGMCSPALSDVRYNVKVNNNDIELSVSDDGEFIVLNKTKNNILFKKENILSDGIYFLNNISKEKDLFVVRLVFGGSGGQELDYYYHIDENSVYLVKESTRYLETESSIRDRVCDYFYSNKVNECFYLVLMKSYLYDLNRKKTSMYLIKGDRVKIIKTAFDADGTRWYFINYKGKKEINMWIKADSVDLN</sequence>
<dbReference type="RefSeq" id="WP_005702756.1">
    <property type="nucleotide sequence ID" value="NZ_AEWB02000002.1"/>
</dbReference>
<dbReference type="GeneID" id="49636662"/>
<dbReference type="EMBL" id="LR134327">
    <property type="protein sequence ID" value="VEF40662.1"/>
    <property type="molecule type" value="Genomic_DNA"/>
</dbReference>
<evidence type="ECO:0000256" key="1">
    <source>
        <dbReference type="SAM" id="SignalP"/>
    </source>
</evidence>
<dbReference type="Proteomes" id="UP000272690">
    <property type="component" value="Chromosome"/>
</dbReference>